<sequence>MSASNVPKETSEEITLTVALLSGEGAKIVANLDWTVNQLRLQAQWSLRVGICSLVNSEGEVLKGRSTLAHSGLVGGDLLHATVRQARLVSTRQSYAFALMRGDGSVVSWGSRRLGGDSSRVQQELRDVEQIQASGGAFAAIRADGQVITWGDSSMGGKTGWLENVKQIEGTVGGFAALRMDGTVESWGRQIGGNCLPMQLSQLKKVKSLCASDYAFAALKEDGTVVTWGNAASGGDSSWVKEQLQEVVDISSTSRAFAALTRDGHVVTWGDRDFGGDSRAVQTQLEQVTALCGSGSAFAALRKARRTWRTGRSAPGALGNTTAVGGGEQGRGAYMAFWAKAVGWDLDGILGDQSVQSGRCGASWLSSPVLPN</sequence>
<dbReference type="SUPFAM" id="SSF50985">
    <property type="entry name" value="RCC1/BLIP-II"/>
    <property type="match status" value="1"/>
</dbReference>
<dbReference type="InterPro" id="IPR029071">
    <property type="entry name" value="Ubiquitin-like_domsf"/>
</dbReference>
<proteinExistence type="predicted"/>
<dbReference type="Proteomes" id="UP001642484">
    <property type="component" value="Unassembled WGS sequence"/>
</dbReference>
<gene>
    <name evidence="1" type="ORF">CCMP2556_LOCUS33952</name>
</gene>
<evidence type="ECO:0000313" key="1">
    <source>
        <dbReference type="EMBL" id="CAK9069082.1"/>
    </source>
</evidence>
<name>A0ABP0P0T9_9DINO</name>
<accession>A0ABP0P0T9</accession>
<dbReference type="PANTHER" id="PTHR45982:SF1">
    <property type="entry name" value="REGULATOR OF CHROMOSOME CONDENSATION"/>
    <property type="match status" value="1"/>
</dbReference>
<dbReference type="Gene3D" id="2.130.10.30">
    <property type="entry name" value="Regulator of chromosome condensation 1/beta-lactamase-inhibitor protein II"/>
    <property type="match status" value="1"/>
</dbReference>
<comment type="caution">
    <text evidence="1">The sequence shown here is derived from an EMBL/GenBank/DDBJ whole genome shotgun (WGS) entry which is preliminary data.</text>
</comment>
<protein>
    <recommendedName>
        <fullName evidence="3">Ubiquitin-like domain-containing protein</fullName>
    </recommendedName>
</protein>
<dbReference type="InterPro" id="IPR051553">
    <property type="entry name" value="Ran_GTPase-activating"/>
</dbReference>
<evidence type="ECO:0008006" key="3">
    <source>
        <dbReference type="Google" id="ProtNLM"/>
    </source>
</evidence>
<dbReference type="PANTHER" id="PTHR45982">
    <property type="entry name" value="REGULATOR OF CHROMOSOME CONDENSATION"/>
    <property type="match status" value="1"/>
</dbReference>
<organism evidence="1 2">
    <name type="scientific">Durusdinium trenchii</name>
    <dbReference type="NCBI Taxonomy" id="1381693"/>
    <lineage>
        <taxon>Eukaryota</taxon>
        <taxon>Sar</taxon>
        <taxon>Alveolata</taxon>
        <taxon>Dinophyceae</taxon>
        <taxon>Suessiales</taxon>
        <taxon>Symbiodiniaceae</taxon>
        <taxon>Durusdinium</taxon>
    </lineage>
</organism>
<keyword evidence="2" id="KW-1185">Reference proteome</keyword>
<dbReference type="SUPFAM" id="SSF54236">
    <property type="entry name" value="Ubiquitin-like"/>
    <property type="match status" value="1"/>
</dbReference>
<dbReference type="InterPro" id="IPR009091">
    <property type="entry name" value="RCC1/BLIP-II"/>
</dbReference>
<reference evidence="1 2" key="1">
    <citation type="submission" date="2024-02" db="EMBL/GenBank/DDBJ databases">
        <authorList>
            <person name="Chen Y."/>
            <person name="Shah S."/>
            <person name="Dougan E. K."/>
            <person name="Thang M."/>
            <person name="Chan C."/>
        </authorList>
    </citation>
    <scope>NUCLEOTIDE SEQUENCE [LARGE SCALE GENOMIC DNA]</scope>
</reference>
<evidence type="ECO:0000313" key="2">
    <source>
        <dbReference type="Proteomes" id="UP001642484"/>
    </source>
</evidence>
<dbReference type="EMBL" id="CAXAMN010022406">
    <property type="protein sequence ID" value="CAK9069082.1"/>
    <property type="molecule type" value="Genomic_DNA"/>
</dbReference>